<dbReference type="STRING" id="1658765.Msub_11082"/>
<dbReference type="RefSeq" id="WP_048495048.1">
    <property type="nucleotide sequence ID" value="NZ_LFBU01000001.1"/>
</dbReference>
<dbReference type="InterPro" id="IPR030395">
    <property type="entry name" value="GP_PDE_dom"/>
</dbReference>
<dbReference type="SUPFAM" id="SSF51695">
    <property type="entry name" value="PLC-like phosphodiesterases"/>
    <property type="match status" value="1"/>
</dbReference>
<dbReference type="Gene3D" id="3.20.20.190">
    <property type="entry name" value="Phosphatidylinositol (PI) phosphodiesterase"/>
    <property type="match status" value="1"/>
</dbReference>
<dbReference type="EC" id="3.1.4.46" evidence="3"/>
<evidence type="ECO:0000313" key="4">
    <source>
        <dbReference type="Proteomes" id="UP000036102"/>
    </source>
</evidence>
<gene>
    <name evidence="3" type="ORF">Msub_11082</name>
</gene>
<dbReference type="PROSITE" id="PS51704">
    <property type="entry name" value="GP_PDE"/>
    <property type="match status" value="1"/>
</dbReference>
<evidence type="ECO:0000259" key="2">
    <source>
        <dbReference type="PROSITE" id="PS51704"/>
    </source>
</evidence>
<dbReference type="GO" id="GO:0008889">
    <property type="term" value="F:glycerophosphodiester phosphodiesterase activity"/>
    <property type="evidence" value="ECO:0007669"/>
    <property type="project" value="UniProtKB-EC"/>
</dbReference>
<dbReference type="EMBL" id="LFBU01000001">
    <property type="protein sequence ID" value="KMQ74887.1"/>
    <property type="molecule type" value="Genomic_DNA"/>
</dbReference>
<protein>
    <submittedName>
        <fullName evidence="3">Glycerophosphoryl diester phosphodiesterase</fullName>
        <ecNumber evidence="3">3.1.4.46</ecNumber>
    </submittedName>
</protein>
<dbReference type="PROSITE" id="PS50007">
    <property type="entry name" value="PIPLC_X_DOMAIN"/>
    <property type="match status" value="1"/>
</dbReference>
<dbReference type="PATRIC" id="fig|1658765.3.peg.1072"/>
<dbReference type="GO" id="GO:0006629">
    <property type="term" value="P:lipid metabolic process"/>
    <property type="evidence" value="ECO:0007669"/>
    <property type="project" value="InterPro"/>
</dbReference>
<accession>A0A0J7J9K8</accession>
<keyword evidence="3" id="KW-0378">Hydrolase</keyword>
<keyword evidence="4" id="KW-1185">Reference proteome</keyword>
<comment type="caution">
    <text evidence="3">The sequence shown here is derived from an EMBL/GenBank/DDBJ whole genome shotgun (WGS) entry which is preliminary data.</text>
</comment>
<evidence type="ECO:0000313" key="3">
    <source>
        <dbReference type="EMBL" id="KMQ74887.1"/>
    </source>
</evidence>
<dbReference type="CDD" id="cd08556">
    <property type="entry name" value="GDPD"/>
    <property type="match status" value="1"/>
</dbReference>
<evidence type="ECO:0000256" key="1">
    <source>
        <dbReference type="SAM" id="MobiDB-lite"/>
    </source>
</evidence>
<sequence>MIVYGHRGAKGEAPENTLPGFIHAYRHGIRHFELDLVLSKDGKPVLVHDLSVDRTTGQKGIISKYTAAELAAMDARRNTSSWPRPTGIPSLDDLLDQFDDLEHLQLEVKKDNRHRLNILCNRLTEVIQHRNLYQTAAITSSDTWFLKEIRRRNKNIRIGLVTERKFPRPISMASRLGCEYLCINWKLCSKELVEQAHRRGMHVSTWTVNRIHDMLQLEEMGVDSIITDYPTSTRMFFDNRARALLSLPARERQGLDTETEMKLGSDMNMGSDESAHLTPGG</sequence>
<proteinExistence type="predicted"/>
<name>A0A0J7J9K8_9GAMM</name>
<dbReference type="Proteomes" id="UP000036102">
    <property type="component" value="Unassembled WGS sequence"/>
</dbReference>
<dbReference type="InterPro" id="IPR017946">
    <property type="entry name" value="PLC-like_Pdiesterase_TIM-brl"/>
</dbReference>
<reference evidence="3 4" key="1">
    <citation type="submission" date="2015-06" db="EMBL/GenBank/DDBJ databases">
        <title>Marinobacter subterrani, a genetically tractable neutrophilic iron-oxidizing strain isolated from the Soudan Iron Mine.</title>
        <authorList>
            <person name="Bonis B.M."/>
            <person name="Gralnick J.A."/>
        </authorList>
    </citation>
    <scope>NUCLEOTIDE SEQUENCE [LARGE SCALE GENOMIC DNA]</scope>
    <source>
        <strain evidence="3 4">JG233</strain>
    </source>
</reference>
<dbReference type="AlphaFoldDB" id="A0A0J7J9K8"/>
<feature type="domain" description="GP-PDE" evidence="2">
    <location>
        <begin position="1"/>
        <end position="237"/>
    </location>
</feature>
<dbReference type="PANTHER" id="PTHR46211">
    <property type="entry name" value="GLYCEROPHOSPHORYL DIESTER PHOSPHODIESTERASE"/>
    <property type="match status" value="1"/>
</dbReference>
<organism evidence="3 4">
    <name type="scientific">Marinobacter subterrani</name>
    <dbReference type="NCBI Taxonomy" id="1658765"/>
    <lineage>
        <taxon>Bacteria</taxon>
        <taxon>Pseudomonadati</taxon>
        <taxon>Pseudomonadota</taxon>
        <taxon>Gammaproteobacteria</taxon>
        <taxon>Pseudomonadales</taxon>
        <taxon>Marinobacteraceae</taxon>
        <taxon>Marinobacter</taxon>
    </lineage>
</organism>
<dbReference type="OrthoDB" id="9795622at2"/>
<dbReference type="Pfam" id="PF03009">
    <property type="entry name" value="GDPD"/>
    <property type="match status" value="1"/>
</dbReference>
<feature type="region of interest" description="Disordered" evidence="1">
    <location>
        <begin position="255"/>
        <end position="281"/>
    </location>
</feature>
<dbReference type="PANTHER" id="PTHR46211:SF1">
    <property type="entry name" value="GLYCEROPHOSPHODIESTER PHOSPHODIESTERASE, CYTOPLASMIC"/>
    <property type="match status" value="1"/>
</dbReference>